<dbReference type="PANTHER" id="PTHR47272">
    <property type="entry name" value="DDE_TNP_1_7 DOMAIN-CONTAINING PROTEIN"/>
    <property type="match status" value="1"/>
</dbReference>
<proteinExistence type="predicted"/>
<feature type="region of interest" description="Disordered" evidence="1">
    <location>
        <begin position="1"/>
        <end position="29"/>
    </location>
</feature>
<name>A0A0V1CPV6_TRIBR</name>
<protein>
    <recommendedName>
        <fullName evidence="4">PiggyBac transposable element-derived protein domain-containing protein</fullName>
    </recommendedName>
</protein>
<dbReference type="OrthoDB" id="10404173at2759"/>
<feature type="compositionally biased region" description="Basic and acidic residues" evidence="1">
    <location>
        <begin position="12"/>
        <end position="21"/>
    </location>
</feature>
<feature type="region of interest" description="Disordered" evidence="1">
    <location>
        <begin position="232"/>
        <end position="268"/>
    </location>
</feature>
<dbReference type="EMBL" id="JYDI01000129">
    <property type="protein sequence ID" value="KRY51306.1"/>
    <property type="molecule type" value="Genomic_DNA"/>
</dbReference>
<keyword evidence="3" id="KW-1185">Reference proteome</keyword>
<feature type="compositionally biased region" description="Basic and acidic residues" evidence="1">
    <location>
        <begin position="241"/>
        <end position="268"/>
    </location>
</feature>
<organism evidence="2 3">
    <name type="scientific">Trichinella britovi</name>
    <name type="common">Parasitic roundworm</name>
    <dbReference type="NCBI Taxonomy" id="45882"/>
    <lineage>
        <taxon>Eukaryota</taxon>
        <taxon>Metazoa</taxon>
        <taxon>Ecdysozoa</taxon>
        <taxon>Nematoda</taxon>
        <taxon>Enoplea</taxon>
        <taxon>Dorylaimia</taxon>
        <taxon>Trichinellida</taxon>
        <taxon>Trichinellidae</taxon>
        <taxon>Trichinella</taxon>
    </lineage>
</organism>
<sequence length="543" mass="62840">MSSSKKVLCRKVNSDGDDTTKNNKTVTDPPALTESPLHWTLTLLFHIIFEIKKFCGKYDSNSFKLSSLRMTRSYHIIRPYKDWIKLIFPKASCKRSCESSLHFFCFVRLETDAVINVRRNRYGRLVSQLILLLDMDVSEYEPDLPDRPRRRDTPLSRCAKDTFRAGTLRTHRQKDHYRSDLTTNARWSGGAAVAMEPLSGHRRPSFPLAPWRTPSQLLEVVGSTGSAIEGMENCRTQQATNEKKEEERGDPRRAAVEGRRQRNDSEERKETILLAAQCKFPWVEEPMNESRCSVKNTGFWETSGVRARLLDAWSPKRAFWRCPNHGTVWLCASRPEACTRAADTRPRSLLMMTDHTGEAGLRLEAKRSYRSVKRVLHEMVEYAIPRRQGRGLFTQMTDEVNSVNVVKWFEPFYCHQRSPGHNQIGGVDLSNMLKGLHGIDHKSRKWYKPSYRHQHLPVHNQWSRGEGSTTKHKKYIVVPPLVGVHEYNQQMGAVDMSNVLKGVHNIFSKKDKRYRRVFFWVFGTAATNAWLPYRRHQTFTADT</sequence>
<gene>
    <name evidence="2" type="ORF">T03_5257</name>
</gene>
<evidence type="ECO:0000313" key="2">
    <source>
        <dbReference type="EMBL" id="KRY51306.1"/>
    </source>
</evidence>
<evidence type="ECO:0000313" key="3">
    <source>
        <dbReference type="Proteomes" id="UP000054653"/>
    </source>
</evidence>
<dbReference type="Proteomes" id="UP000054653">
    <property type="component" value="Unassembled WGS sequence"/>
</dbReference>
<evidence type="ECO:0000256" key="1">
    <source>
        <dbReference type="SAM" id="MobiDB-lite"/>
    </source>
</evidence>
<accession>A0A0V1CPV6</accession>
<reference evidence="2 3" key="1">
    <citation type="submission" date="2015-01" db="EMBL/GenBank/DDBJ databases">
        <title>Evolution of Trichinella species and genotypes.</title>
        <authorList>
            <person name="Korhonen P.K."/>
            <person name="Edoardo P."/>
            <person name="Giuseppe L.R."/>
            <person name="Gasser R.B."/>
        </authorList>
    </citation>
    <scope>NUCLEOTIDE SEQUENCE [LARGE SCALE GENOMIC DNA]</scope>
    <source>
        <strain evidence="2">ISS120</strain>
    </source>
</reference>
<comment type="caution">
    <text evidence="2">The sequence shown here is derived from an EMBL/GenBank/DDBJ whole genome shotgun (WGS) entry which is preliminary data.</text>
</comment>
<evidence type="ECO:0008006" key="4">
    <source>
        <dbReference type="Google" id="ProtNLM"/>
    </source>
</evidence>
<dbReference type="AlphaFoldDB" id="A0A0V1CPV6"/>